<comment type="function">
    <text evidence="8">Essential component of the vacuolar proton pump (V-ATPase), a multimeric enzyme that catalyzes the translocation of protons across the membranes. Required for assembly and activity of the V-ATPase.</text>
</comment>
<dbReference type="EMBL" id="GL983516">
    <property type="protein sequence ID" value="EGR33058.1"/>
    <property type="molecule type" value="Genomic_DNA"/>
</dbReference>
<gene>
    <name evidence="10" type="ORF">IMG5_062830</name>
</gene>
<feature type="transmembrane region" description="Helical" evidence="8">
    <location>
        <begin position="72"/>
        <end position="92"/>
    </location>
</feature>
<dbReference type="PANTHER" id="PTHR11629:SF63">
    <property type="entry name" value="V-TYPE PROTON ATPASE SUBUNIT A"/>
    <property type="match status" value="1"/>
</dbReference>
<keyword evidence="3 8" id="KW-0813">Transport</keyword>
<dbReference type="PANTHER" id="PTHR11629">
    <property type="entry name" value="VACUOLAR PROTON ATPASES"/>
    <property type="match status" value="1"/>
</dbReference>
<evidence type="ECO:0000256" key="7">
    <source>
        <dbReference type="ARBA" id="ARBA00023136"/>
    </source>
</evidence>
<dbReference type="InterPro" id="IPR002490">
    <property type="entry name" value="V-ATPase_116kDa_su"/>
</dbReference>
<sequence length="448" mass="51945">MNNQFVYAFQEIVNTYGIPKYQEINPGLYAIVSFPFLFGVMFGDIGHGMLLANFGLYLIYKTNKNNEREMLYRCRYLVTLMGFFAIFCGFIYNDFMSLPLNLLGSCYQNEETNQREDENCIYKFGLDPVWLVSQNNLQFYNSFKMKLSIVLGVSQMILGIFLKGINNCLSFNLIDFFFEFLPQLFFMLSTFGYMVLLIILKWTTNFKEQNPPSLLNMMLNLGLKGGKISENENLLIHFGINKEGQEYFQGFLVSMAFLCVPLMLLPKPFFVYLKNKKSEHENHEYQPLKQNDEENLISDVQEELKKKETNNQEIHNSNHDDDFQEILVHQVIESIEFVLGSISHTASYLRLWALSLAHSQLAHVFFQKTLEGAIQNANAAGIVVGFLVFSGVTFGVLMCMDVMECFLHTLRLHWVEFQSKFYKADGILFKPFSFLFELEQIQGVQYGE</sequence>
<dbReference type="OrthoDB" id="10264220at2759"/>
<feature type="transmembrane region" description="Helical" evidence="8">
    <location>
        <begin position="247"/>
        <end position="265"/>
    </location>
</feature>
<keyword evidence="8" id="KW-0375">Hydrogen ion transport</keyword>
<dbReference type="GO" id="GO:0033179">
    <property type="term" value="C:proton-transporting V-type ATPase, V0 domain"/>
    <property type="evidence" value="ECO:0007669"/>
    <property type="project" value="InterPro"/>
</dbReference>
<dbReference type="InParanoid" id="G0QP00"/>
<feature type="transmembrane region" description="Helical" evidence="8">
    <location>
        <begin position="177"/>
        <end position="200"/>
    </location>
</feature>
<reference evidence="10 11" key="1">
    <citation type="submission" date="2011-07" db="EMBL/GenBank/DDBJ databases">
        <authorList>
            <person name="Coyne R."/>
            <person name="Brami D."/>
            <person name="Johnson J."/>
            <person name="Hostetler J."/>
            <person name="Hannick L."/>
            <person name="Clark T."/>
            <person name="Cassidy-Hanley D."/>
            <person name="Inman J."/>
        </authorList>
    </citation>
    <scope>NUCLEOTIDE SEQUENCE [LARGE SCALE GENOMIC DNA]</scope>
    <source>
        <strain evidence="10 11">G5</strain>
    </source>
</reference>
<feature type="coiled-coil region" evidence="9">
    <location>
        <begin position="290"/>
        <end position="317"/>
    </location>
</feature>
<evidence type="ECO:0000313" key="10">
    <source>
        <dbReference type="EMBL" id="EGR33058.1"/>
    </source>
</evidence>
<keyword evidence="11" id="KW-1185">Reference proteome</keyword>
<dbReference type="GeneID" id="14909226"/>
<evidence type="ECO:0000256" key="2">
    <source>
        <dbReference type="ARBA" id="ARBA00009904"/>
    </source>
</evidence>
<dbReference type="AlphaFoldDB" id="G0QP00"/>
<evidence type="ECO:0000256" key="1">
    <source>
        <dbReference type="ARBA" id="ARBA00004141"/>
    </source>
</evidence>
<evidence type="ECO:0000256" key="6">
    <source>
        <dbReference type="ARBA" id="ARBA00023065"/>
    </source>
</evidence>
<dbReference type="GO" id="GO:0051117">
    <property type="term" value="F:ATPase binding"/>
    <property type="evidence" value="ECO:0007669"/>
    <property type="project" value="TreeGrafter"/>
</dbReference>
<evidence type="ECO:0000313" key="11">
    <source>
        <dbReference type="Proteomes" id="UP000008983"/>
    </source>
</evidence>
<evidence type="ECO:0000256" key="5">
    <source>
        <dbReference type="ARBA" id="ARBA00022989"/>
    </source>
</evidence>
<name>G0QP00_ICHMU</name>
<dbReference type="RefSeq" id="XP_004037044.1">
    <property type="nucleotide sequence ID" value="XM_004036996.1"/>
</dbReference>
<dbReference type="GO" id="GO:0046961">
    <property type="term" value="F:proton-transporting ATPase activity, rotational mechanism"/>
    <property type="evidence" value="ECO:0007669"/>
    <property type="project" value="InterPro"/>
</dbReference>
<dbReference type="Proteomes" id="UP000008983">
    <property type="component" value="Unassembled WGS sequence"/>
</dbReference>
<protein>
    <recommendedName>
        <fullName evidence="8">V-type proton ATPase subunit a</fullName>
    </recommendedName>
</protein>
<dbReference type="Pfam" id="PF01496">
    <property type="entry name" value="V_ATPase_I"/>
    <property type="match status" value="1"/>
</dbReference>
<dbReference type="GO" id="GO:0016471">
    <property type="term" value="C:vacuolar proton-transporting V-type ATPase complex"/>
    <property type="evidence" value="ECO:0007669"/>
    <property type="project" value="TreeGrafter"/>
</dbReference>
<evidence type="ECO:0000256" key="3">
    <source>
        <dbReference type="ARBA" id="ARBA00022448"/>
    </source>
</evidence>
<keyword evidence="5 8" id="KW-1133">Transmembrane helix</keyword>
<evidence type="ECO:0000256" key="9">
    <source>
        <dbReference type="SAM" id="Coils"/>
    </source>
</evidence>
<comment type="similarity">
    <text evidence="2 8">Belongs to the V-ATPase 116 kDa subunit family.</text>
</comment>
<comment type="subcellular location">
    <subcellularLocation>
        <location evidence="1">Membrane</location>
        <topology evidence="1">Multi-pass membrane protein</topology>
    </subcellularLocation>
</comment>
<dbReference type="GO" id="GO:0007035">
    <property type="term" value="P:vacuolar acidification"/>
    <property type="evidence" value="ECO:0007669"/>
    <property type="project" value="TreeGrafter"/>
</dbReference>
<dbReference type="OMA" id="IFKWCYY"/>
<accession>G0QP00</accession>
<organism evidence="10 11">
    <name type="scientific">Ichthyophthirius multifiliis</name>
    <name type="common">White spot disease agent</name>
    <name type="synonym">Ich</name>
    <dbReference type="NCBI Taxonomy" id="5932"/>
    <lineage>
        <taxon>Eukaryota</taxon>
        <taxon>Sar</taxon>
        <taxon>Alveolata</taxon>
        <taxon>Ciliophora</taxon>
        <taxon>Intramacronucleata</taxon>
        <taxon>Oligohymenophorea</taxon>
        <taxon>Hymenostomatida</taxon>
        <taxon>Ophryoglenina</taxon>
        <taxon>Ichthyophthirius</taxon>
    </lineage>
</organism>
<evidence type="ECO:0000256" key="4">
    <source>
        <dbReference type="ARBA" id="ARBA00022692"/>
    </source>
</evidence>
<keyword evidence="6 8" id="KW-0406">Ion transport</keyword>
<feature type="transmembrane region" description="Helical" evidence="8">
    <location>
        <begin position="147"/>
        <end position="165"/>
    </location>
</feature>
<proteinExistence type="inferred from homology"/>
<evidence type="ECO:0000256" key="8">
    <source>
        <dbReference type="RuleBase" id="RU361189"/>
    </source>
</evidence>
<feature type="transmembrane region" description="Helical" evidence="8">
    <location>
        <begin position="378"/>
        <end position="400"/>
    </location>
</feature>
<keyword evidence="9" id="KW-0175">Coiled coil</keyword>
<feature type="transmembrane region" description="Helical" evidence="8">
    <location>
        <begin position="36"/>
        <end position="60"/>
    </location>
</feature>
<dbReference type="eggNOG" id="KOG2189">
    <property type="taxonomic scope" value="Eukaryota"/>
</dbReference>
<keyword evidence="7 8" id="KW-0472">Membrane</keyword>
<keyword evidence="4 8" id="KW-0812">Transmembrane</keyword>
<dbReference type="STRING" id="857967.G0QP00"/>